<dbReference type="InterPro" id="IPR001810">
    <property type="entry name" value="F-box_dom"/>
</dbReference>
<name>A0A314KXX0_NICAT</name>
<dbReference type="AlphaFoldDB" id="A0A314KXX0"/>
<dbReference type="KEGG" id="nau:109205106"/>
<dbReference type="InterPro" id="IPR036047">
    <property type="entry name" value="F-box-like_dom_sf"/>
</dbReference>
<comment type="caution">
    <text evidence="3">The sequence shown here is derived from an EMBL/GenBank/DDBJ whole genome shotgun (WGS) entry which is preliminary data.</text>
</comment>
<dbReference type="EMBL" id="MJEQ01000763">
    <property type="protein sequence ID" value="OIT34123.1"/>
    <property type="molecule type" value="Genomic_DNA"/>
</dbReference>
<dbReference type="Gene3D" id="3.80.10.10">
    <property type="entry name" value="Ribonuclease Inhibitor"/>
    <property type="match status" value="1"/>
</dbReference>
<dbReference type="SUPFAM" id="SSF52047">
    <property type="entry name" value="RNI-like"/>
    <property type="match status" value="1"/>
</dbReference>
<dbReference type="OrthoDB" id="2095648at2759"/>
<feature type="region of interest" description="Disordered" evidence="1">
    <location>
        <begin position="1"/>
        <end position="35"/>
    </location>
</feature>
<dbReference type="Proteomes" id="UP000187609">
    <property type="component" value="Unassembled WGS sequence"/>
</dbReference>
<dbReference type="PANTHER" id="PTHR38926:SF14">
    <property type="entry name" value="F-BOX PROTEIN SKIP19-LIKE"/>
    <property type="match status" value="1"/>
</dbReference>
<reference evidence="3" key="1">
    <citation type="submission" date="2016-11" db="EMBL/GenBank/DDBJ databases">
        <title>The genome of Nicotiana attenuata.</title>
        <authorList>
            <person name="Xu S."/>
            <person name="Brockmoeller T."/>
            <person name="Gaquerel E."/>
            <person name="Navarro A."/>
            <person name="Kuhl H."/>
            <person name="Gase K."/>
            <person name="Ling Z."/>
            <person name="Zhou W."/>
            <person name="Kreitzer C."/>
            <person name="Stanke M."/>
            <person name="Tang H."/>
            <person name="Lyons E."/>
            <person name="Pandey P."/>
            <person name="Pandey S.P."/>
            <person name="Timmermann B."/>
            <person name="Baldwin I.T."/>
        </authorList>
    </citation>
    <scope>NUCLEOTIDE SEQUENCE [LARGE SCALE GENOMIC DNA]</scope>
    <source>
        <strain evidence="3">UT</strain>
    </source>
</reference>
<dbReference type="PROSITE" id="PS50181">
    <property type="entry name" value="FBOX"/>
    <property type="match status" value="1"/>
</dbReference>
<dbReference type="InterPro" id="IPR032675">
    <property type="entry name" value="LRR_dom_sf"/>
</dbReference>
<dbReference type="SUPFAM" id="SSF81383">
    <property type="entry name" value="F-box domain"/>
    <property type="match status" value="1"/>
</dbReference>
<evidence type="ECO:0000256" key="1">
    <source>
        <dbReference type="SAM" id="MobiDB-lite"/>
    </source>
</evidence>
<accession>A0A314KXX0</accession>
<sequence>MPWPKRRKQKKRRAKQKNLKATSSRSSPPPPSPPWVELPLEITEDILQRVGVIDILNNAQRVCSTWWKVCHDPAMWRVINMINDVNSDLRYDLDKIEMCKVAVDRSQGQLLKINIENIGEIDLFNHIAERSSQLRHIRLVRCHCILFGCLAAAAKNFPLLEELHLYFSVISHNDMEVIGHSCPILKSFTSNAYGFLGFSPPRYLCDDQALAVARSMPELRHLMLFGNILTNEGLQAILDGCPHLESLDVRHCYNLNLEGDLGRRCKQQIVDLKLPHDSTYGYQFDADIFDHSIRGADYSDQSSDYSVSDDDFHWLSDTSVGHQDHDDYNDYYD</sequence>
<dbReference type="Gramene" id="OIT34123">
    <property type="protein sequence ID" value="OIT34123"/>
    <property type="gene ID" value="A4A49_04675"/>
</dbReference>
<evidence type="ECO:0000259" key="2">
    <source>
        <dbReference type="PROSITE" id="PS50181"/>
    </source>
</evidence>
<dbReference type="Gene3D" id="1.20.1280.50">
    <property type="match status" value="1"/>
</dbReference>
<dbReference type="Pfam" id="PF12937">
    <property type="entry name" value="F-box-like"/>
    <property type="match status" value="1"/>
</dbReference>
<feature type="compositionally biased region" description="Basic residues" evidence="1">
    <location>
        <begin position="1"/>
        <end position="18"/>
    </location>
</feature>
<proteinExistence type="predicted"/>
<dbReference type="SMR" id="A0A314KXX0"/>
<organism evidence="3 4">
    <name type="scientific">Nicotiana attenuata</name>
    <name type="common">Coyote tobacco</name>
    <dbReference type="NCBI Taxonomy" id="49451"/>
    <lineage>
        <taxon>Eukaryota</taxon>
        <taxon>Viridiplantae</taxon>
        <taxon>Streptophyta</taxon>
        <taxon>Embryophyta</taxon>
        <taxon>Tracheophyta</taxon>
        <taxon>Spermatophyta</taxon>
        <taxon>Magnoliopsida</taxon>
        <taxon>eudicotyledons</taxon>
        <taxon>Gunneridae</taxon>
        <taxon>Pentapetalae</taxon>
        <taxon>asterids</taxon>
        <taxon>lamiids</taxon>
        <taxon>Solanales</taxon>
        <taxon>Solanaceae</taxon>
        <taxon>Nicotianoideae</taxon>
        <taxon>Nicotianeae</taxon>
        <taxon>Nicotiana</taxon>
    </lineage>
</organism>
<protein>
    <submittedName>
        <fullName evidence="3">F-boxlrr-repeat protein 23</fullName>
    </submittedName>
</protein>
<dbReference type="CDD" id="cd22164">
    <property type="entry name" value="F-box_AtSKIP19-like"/>
    <property type="match status" value="1"/>
</dbReference>
<gene>
    <name evidence="3" type="primary">FBL23_4</name>
    <name evidence="3" type="ORF">A4A49_04675</name>
</gene>
<keyword evidence="4" id="KW-1185">Reference proteome</keyword>
<dbReference type="STRING" id="49451.A0A314KXX0"/>
<evidence type="ECO:0000313" key="4">
    <source>
        <dbReference type="Proteomes" id="UP000187609"/>
    </source>
</evidence>
<dbReference type="GeneID" id="109205106"/>
<evidence type="ECO:0000313" key="3">
    <source>
        <dbReference type="EMBL" id="OIT34123.1"/>
    </source>
</evidence>
<feature type="domain" description="F-box" evidence="2">
    <location>
        <begin position="32"/>
        <end position="79"/>
    </location>
</feature>
<dbReference type="PANTHER" id="PTHR38926">
    <property type="entry name" value="F-BOX DOMAIN CONTAINING PROTEIN, EXPRESSED"/>
    <property type="match status" value="1"/>
</dbReference>